<feature type="domain" description="Calcineurin-like phosphoesterase" evidence="5">
    <location>
        <begin position="4"/>
        <end position="191"/>
    </location>
</feature>
<dbReference type="SUPFAM" id="SSF56300">
    <property type="entry name" value="Metallo-dependent phosphatases"/>
    <property type="match status" value="1"/>
</dbReference>
<dbReference type="RefSeq" id="WP_090287016.1">
    <property type="nucleotide sequence ID" value="NZ_FMWO01000057.1"/>
</dbReference>
<keyword evidence="2" id="KW-0378">Hydrolase</keyword>
<dbReference type="GO" id="GO:0004527">
    <property type="term" value="F:exonuclease activity"/>
    <property type="evidence" value="ECO:0007669"/>
    <property type="project" value="UniProtKB-KW"/>
</dbReference>
<evidence type="ECO:0000313" key="7">
    <source>
        <dbReference type="Proteomes" id="UP000198729"/>
    </source>
</evidence>
<dbReference type="InterPro" id="IPR004843">
    <property type="entry name" value="Calcineurin-like_PHP"/>
</dbReference>
<accession>A0A1G5SG36</accession>
<evidence type="ECO:0000256" key="2">
    <source>
        <dbReference type="ARBA" id="ARBA00022801"/>
    </source>
</evidence>
<keyword evidence="6" id="KW-0540">Nuclease</keyword>
<evidence type="ECO:0000256" key="4">
    <source>
        <dbReference type="ARBA" id="ARBA00025742"/>
    </source>
</evidence>
<keyword evidence="3" id="KW-0408">Iron</keyword>
<keyword evidence="6" id="KW-0269">Exonuclease</keyword>
<evidence type="ECO:0000259" key="5">
    <source>
        <dbReference type="Pfam" id="PF00149"/>
    </source>
</evidence>
<protein>
    <submittedName>
        <fullName evidence="6">Putative DNA repair exonuclease</fullName>
    </submittedName>
</protein>
<dbReference type="OrthoDB" id="9811542at2"/>
<comment type="similarity">
    <text evidence="4">Belongs to the cyclic nucleotide phosphodiesterase class-III family.</text>
</comment>
<dbReference type="Proteomes" id="UP000198729">
    <property type="component" value="Unassembled WGS sequence"/>
</dbReference>
<dbReference type="InterPro" id="IPR029052">
    <property type="entry name" value="Metallo-depent_PP-like"/>
</dbReference>
<keyword evidence="1" id="KW-0479">Metal-binding</keyword>
<evidence type="ECO:0000313" key="6">
    <source>
        <dbReference type="EMBL" id="SCZ86154.1"/>
    </source>
</evidence>
<organism evidence="6 7">
    <name type="scientific">Nitrosomonas mobilis</name>
    <dbReference type="NCBI Taxonomy" id="51642"/>
    <lineage>
        <taxon>Bacteria</taxon>
        <taxon>Pseudomonadati</taxon>
        <taxon>Pseudomonadota</taxon>
        <taxon>Betaproteobacteria</taxon>
        <taxon>Nitrosomonadales</taxon>
        <taxon>Nitrosomonadaceae</taxon>
        <taxon>Nitrosomonas</taxon>
    </lineage>
</organism>
<dbReference type="AlphaFoldDB" id="A0A1G5SG36"/>
<name>A0A1G5SG36_9PROT</name>
<evidence type="ECO:0000256" key="3">
    <source>
        <dbReference type="ARBA" id="ARBA00023004"/>
    </source>
</evidence>
<proteinExistence type="inferred from homology"/>
<dbReference type="Gene3D" id="3.60.21.10">
    <property type="match status" value="1"/>
</dbReference>
<dbReference type="PANTHER" id="PTHR42988">
    <property type="entry name" value="PHOSPHOHYDROLASE"/>
    <property type="match status" value="1"/>
</dbReference>
<sequence>MTVLLQISDPHFGTERPSVLEALIRLARQKSPDLLVLSGDITQRATRAQFSAARRFVDRLAVPRFVAIPGNHDISLFNPFARLFWPYANYLRCFGPELETEIDLPDLLLLALNTTRPWRHIDGELSLQQIEQVAQRLNKASPRQLRIVVTHQPVAVSRVQDKHNLLHRHNQAINRWADAGADLILGGHIHLPFVQALHESHSGLTRPMWAVQAGTALSTRIRHKTENSVNLIKTITVDGAVPASERHNGQIERWDFQPDIGEFAAVGRQMLQLGDVLACVDVSD</sequence>
<dbReference type="STRING" id="51642.NSMM_490043"/>
<evidence type="ECO:0000256" key="1">
    <source>
        <dbReference type="ARBA" id="ARBA00022723"/>
    </source>
</evidence>
<dbReference type="GO" id="GO:0046872">
    <property type="term" value="F:metal ion binding"/>
    <property type="evidence" value="ECO:0007669"/>
    <property type="project" value="UniProtKB-KW"/>
</dbReference>
<dbReference type="InterPro" id="IPR050884">
    <property type="entry name" value="CNP_phosphodiesterase-III"/>
</dbReference>
<keyword evidence="7" id="KW-1185">Reference proteome</keyword>
<dbReference type="Pfam" id="PF00149">
    <property type="entry name" value="Metallophos"/>
    <property type="match status" value="1"/>
</dbReference>
<reference evidence="6 7" key="1">
    <citation type="submission" date="2016-10" db="EMBL/GenBank/DDBJ databases">
        <authorList>
            <person name="de Groot N.N."/>
        </authorList>
    </citation>
    <scope>NUCLEOTIDE SEQUENCE [LARGE SCALE GENOMIC DNA]</scope>
    <source>
        <strain evidence="6">1</strain>
    </source>
</reference>
<dbReference type="EMBL" id="FMWO01000057">
    <property type="protein sequence ID" value="SCZ86154.1"/>
    <property type="molecule type" value="Genomic_DNA"/>
</dbReference>
<gene>
    <name evidence="6" type="ORF">NSMM_490043</name>
</gene>
<dbReference type="PANTHER" id="PTHR42988:SF2">
    <property type="entry name" value="CYCLIC NUCLEOTIDE PHOSPHODIESTERASE CBUA0032-RELATED"/>
    <property type="match status" value="1"/>
</dbReference>